<evidence type="ECO:0000256" key="2">
    <source>
        <dbReference type="ARBA" id="ARBA00004170"/>
    </source>
</evidence>
<keyword evidence="9" id="KW-0066">ATP synthesis</keyword>
<accession>A0A1G2KAG7</accession>
<evidence type="ECO:0000313" key="11">
    <source>
        <dbReference type="Proteomes" id="UP000178574"/>
    </source>
</evidence>
<keyword evidence="4" id="KW-0813">Transport</keyword>
<evidence type="ECO:0000256" key="4">
    <source>
        <dbReference type="ARBA" id="ARBA00022448"/>
    </source>
</evidence>
<evidence type="ECO:0000256" key="8">
    <source>
        <dbReference type="ARBA" id="ARBA00023196"/>
    </source>
</evidence>
<dbReference type="GO" id="GO:0046933">
    <property type="term" value="F:proton-transporting ATP synthase activity, rotational mechanism"/>
    <property type="evidence" value="ECO:0007669"/>
    <property type="project" value="InterPro"/>
</dbReference>
<dbReference type="AlphaFoldDB" id="A0A1G2KAG7"/>
<organism evidence="10 11">
    <name type="scientific">Candidatus Sungbacteria bacterium RIFCSPHIGHO2_01_FULL_50_25</name>
    <dbReference type="NCBI Taxonomy" id="1802265"/>
    <lineage>
        <taxon>Bacteria</taxon>
        <taxon>Candidatus Sungiibacteriota</taxon>
    </lineage>
</organism>
<evidence type="ECO:0000313" key="10">
    <source>
        <dbReference type="EMBL" id="OGZ96439.1"/>
    </source>
</evidence>
<gene>
    <name evidence="10" type="ORF">A2847_02285</name>
</gene>
<evidence type="ECO:0000256" key="3">
    <source>
        <dbReference type="ARBA" id="ARBA00007681"/>
    </source>
</evidence>
<keyword evidence="8" id="KW-0139">CF(1)</keyword>
<name>A0A1G2KAG7_9BACT</name>
<dbReference type="EMBL" id="MHQD01000012">
    <property type="protein sequence ID" value="OGZ96439.1"/>
    <property type="molecule type" value="Genomic_DNA"/>
</dbReference>
<comment type="caution">
    <text evidence="10">The sequence shown here is derived from an EMBL/GenBank/DDBJ whole genome shotgun (WGS) entry which is preliminary data.</text>
</comment>
<protein>
    <submittedName>
        <fullName evidence="10">Uncharacterized protein</fullName>
    </submittedName>
</protein>
<dbReference type="Pfam" id="PF00231">
    <property type="entry name" value="ATP-synt"/>
    <property type="match status" value="1"/>
</dbReference>
<keyword evidence="6" id="KW-0406">Ion transport</keyword>
<evidence type="ECO:0000256" key="9">
    <source>
        <dbReference type="ARBA" id="ARBA00023310"/>
    </source>
</evidence>
<evidence type="ECO:0000256" key="5">
    <source>
        <dbReference type="ARBA" id="ARBA00022781"/>
    </source>
</evidence>
<dbReference type="SUPFAM" id="SSF52943">
    <property type="entry name" value="ATP synthase (F1-ATPase), gamma subunit"/>
    <property type="match status" value="1"/>
</dbReference>
<keyword evidence="7" id="KW-0472">Membrane</keyword>
<evidence type="ECO:0000256" key="1">
    <source>
        <dbReference type="ARBA" id="ARBA00003456"/>
    </source>
</evidence>
<dbReference type="Gene3D" id="3.40.1380.10">
    <property type="match status" value="1"/>
</dbReference>
<proteinExistence type="inferred from homology"/>
<dbReference type="GO" id="GO:0045259">
    <property type="term" value="C:proton-transporting ATP synthase complex"/>
    <property type="evidence" value="ECO:0007669"/>
    <property type="project" value="UniProtKB-KW"/>
</dbReference>
<evidence type="ECO:0000256" key="7">
    <source>
        <dbReference type="ARBA" id="ARBA00023136"/>
    </source>
</evidence>
<dbReference type="PRINTS" id="PR00126">
    <property type="entry name" value="ATPASEGAMMA"/>
</dbReference>
<comment type="similarity">
    <text evidence="3">Belongs to the ATPase gamma chain family.</text>
</comment>
<comment type="subcellular location">
    <subcellularLocation>
        <location evidence="2">Membrane</location>
        <topology evidence="2">Peripheral membrane protein</topology>
    </subcellularLocation>
</comment>
<keyword evidence="5" id="KW-0375">Hydrogen ion transport</keyword>
<dbReference type="Proteomes" id="UP000178574">
    <property type="component" value="Unassembled WGS sequence"/>
</dbReference>
<sequence>MITTKSLTKEISELRGLGELVSTYEFIAASAMRRIRNTVLENRAFHLGLNDVYQEVKRAYEADLRMLVGRRGEQVRKESILMRKSKKTALVFLSANTALYGDIIAKTFSLFIREAAHGGADIVVIGKVGRALLERELLGKKYIYFDFPDTAIAQENLKTISKHLSQYEKVIVFHGRFKSLVSQEAAASSVSGDELEAIGRSDGAEGIKYIFEPSLETIVIFFETEIFGSLLEQVFHESRLAKLASRMILLDRASVNVGGVLKRMTFRRGQLEHRAFNRKQLDALSGIGLWTPSSS</sequence>
<reference evidence="10 11" key="1">
    <citation type="journal article" date="2016" name="Nat. Commun.">
        <title>Thousands of microbial genomes shed light on interconnected biogeochemical processes in an aquifer system.</title>
        <authorList>
            <person name="Anantharaman K."/>
            <person name="Brown C.T."/>
            <person name="Hug L.A."/>
            <person name="Sharon I."/>
            <person name="Castelle C.J."/>
            <person name="Probst A.J."/>
            <person name="Thomas B.C."/>
            <person name="Singh A."/>
            <person name="Wilkins M.J."/>
            <person name="Karaoz U."/>
            <person name="Brodie E.L."/>
            <person name="Williams K.H."/>
            <person name="Hubbard S.S."/>
            <person name="Banfield J.F."/>
        </authorList>
    </citation>
    <scope>NUCLEOTIDE SEQUENCE [LARGE SCALE GENOMIC DNA]</scope>
</reference>
<evidence type="ECO:0000256" key="6">
    <source>
        <dbReference type="ARBA" id="ARBA00023065"/>
    </source>
</evidence>
<dbReference type="InterPro" id="IPR000131">
    <property type="entry name" value="ATP_synth_F1_gsu"/>
</dbReference>
<dbReference type="InterPro" id="IPR035968">
    <property type="entry name" value="ATP_synth_F1_ATPase_gsu"/>
</dbReference>
<comment type="function">
    <text evidence="1">Produces ATP from ADP in the presence of a proton gradient across the membrane. The gamma chain is believed to be important in regulating ATPase activity and the flow of protons through the CF(0) complex.</text>
</comment>